<feature type="domain" description="Mycothiol-dependent maleylpyruvate isomerase metal-binding" evidence="1">
    <location>
        <begin position="16"/>
        <end position="142"/>
    </location>
</feature>
<dbReference type="GO" id="GO:0046872">
    <property type="term" value="F:metal ion binding"/>
    <property type="evidence" value="ECO:0007669"/>
    <property type="project" value="InterPro"/>
</dbReference>
<dbReference type="HOGENOM" id="CLU_1048732_0_0_11"/>
<protein>
    <recommendedName>
        <fullName evidence="1">Mycothiol-dependent maleylpyruvate isomerase metal-binding domain-containing protein</fullName>
    </recommendedName>
</protein>
<dbReference type="RefSeq" id="WP_013425600.1">
    <property type="nucleotide sequence ID" value="NC_014666.1"/>
</dbReference>
<dbReference type="EMBL" id="CP002299">
    <property type="protein sequence ID" value="ADP82482.1"/>
    <property type="molecule type" value="Genomic_DNA"/>
</dbReference>
<evidence type="ECO:0000259" key="1">
    <source>
        <dbReference type="Pfam" id="PF11716"/>
    </source>
</evidence>
<dbReference type="KEGG" id="fri:FraEuI1c_4489"/>
<dbReference type="InParanoid" id="E3IVH6"/>
<dbReference type="InterPro" id="IPR034660">
    <property type="entry name" value="DinB/YfiT-like"/>
</dbReference>
<dbReference type="OrthoDB" id="154293at2"/>
<dbReference type="SUPFAM" id="SSF109854">
    <property type="entry name" value="DinB/YfiT-like putative metalloenzymes"/>
    <property type="match status" value="1"/>
</dbReference>
<keyword evidence="3" id="KW-1185">Reference proteome</keyword>
<proteinExistence type="predicted"/>
<dbReference type="eggNOG" id="COG2318">
    <property type="taxonomic scope" value="Bacteria"/>
</dbReference>
<dbReference type="STRING" id="298654.FraEuI1c_4489"/>
<organism evidence="2 3">
    <name type="scientific">Pseudofrankia inefficax (strain DSM 45817 / CECT 9037 / DDB 130130 / EuI1c)</name>
    <name type="common">Frankia inefficax</name>
    <dbReference type="NCBI Taxonomy" id="298654"/>
    <lineage>
        <taxon>Bacteria</taxon>
        <taxon>Bacillati</taxon>
        <taxon>Actinomycetota</taxon>
        <taxon>Actinomycetes</taxon>
        <taxon>Frankiales</taxon>
        <taxon>Frankiaceae</taxon>
        <taxon>Pseudofrankia</taxon>
    </lineage>
</organism>
<dbReference type="AlphaFoldDB" id="E3IVH6"/>
<dbReference type="Gene3D" id="1.20.120.450">
    <property type="entry name" value="dinb family like domain"/>
    <property type="match status" value="1"/>
</dbReference>
<evidence type="ECO:0000313" key="2">
    <source>
        <dbReference type="EMBL" id="ADP82482.1"/>
    </source>
</evidence>
<dbReference type="InterPro" id="IPR024344">
    <property type="entry name" value="MDMPI_metal-binding"/>
</dbReference>
<reference evidence="2 3" key="1">
    <citation type="submission" date="2010-10" db="EMBL/GenBank/DDBJ databases">
        <title>Complete sequence of Frankia sp. EuI1c.</title>
        <authorList>
            <consortium name="US DOE Joint Genome Institute"/>
            <person name="Lucas S."/>
            <person name="Copeland A."/>
            <person name="Lapidus A."/>
            <person name="Cheng J.-F."/>
            <person name="Bruce D."/>
            <person name="Goodwin L."/>
            <person name="Pitluck S."/>
            <person name="Chertkov O."/>
            <person name="Detter J.C."/>
            <person name="Han C."/>
            <person name="Tapia R."/>
            <person name="Land M."/>
            <person name="Hauser L."/>
            <person name="Jeffries C."/>
            <person name="Kyrpides N."/>
            <person name="Ivanova N."/>
            <person name="Mikhailova N."/>
            <person name="Beauchemin N."/>
            <person name="Sen A."/>
            <person name="Sur S.A."/>
            <person name="Gtari M."/>
            <person name="Wall L."/>
            <person name="Tisa L."/>
            <person name="Woyke T."/>
        </authorList>
    </citation>
    <scope>NUCLEOTIDE SEQUENCE [LARGE SCALE GENOMIC DNA]</scope>
    <source>
        <strain evidence="3">DSM 45817 / CECT 9037 / EuI1c</strain>
    </source>
</reference>
<dbReference type="Proteomes" id="UP000002484">
    <property type="component" value="Chromosome"/>
</dbReference>
<name>E3IVH6_PSEI1</name>
<sequence>MSSDTASAETALERTLTETLDVFGGLTAEELDAPSACEGWTVHTTLAHLTLSVAGFAGLLPLTPYDQDLEFEDAVDAHTREVAARPTAELLEIIRSSLPAVLATFAGLTDEVAAMPVNMGTAGSYPLGTIADAIVFDHTCHTRWDVLAPRGPIQRTLPDLDGGRLTAATRWLIGGIPQMTTDRFRELLTDPLTLVLTGPGATAVRLHAHADAVDHPVEVTGTDDQARATVRTSAADFILWGTGREPRHGRVEISGDTAYATTVLDAMRVY</sequence>
<dbReference type="Pfam" id="PF11716">
    <property type="entry name" value="MDMPI_N"/>
    <property type="match status" value="1"/>
</dbReference>
<gene>
    <name evidence="2" type="ordered locus">FraEuI1c_4489</name>
</gene>
<evidence type="ECO:0000313" key="3">
    <source>
        <dbReference type="Proteomes" id="UP000002484"/>
    </source>
</evidence>
<accession>E3IVH6</accession>